<sequence>MVESDKSEQKQKNKEKHRGPDKGSKSRANTDKHGGMKTNRSSEKKTEKLGGVIFMCSGKTKPDCFRYRVMAVPAGKKDVVLGVKPGMKLFLYDFDLKLLYGIYKASSSGGMKLEPRAFGGNFPAQVRFTVSRDCFPLPESIFRKAIKENYNEKNKFKTELTVRQVRKLTELFRPVETHSTLQPIHSPPEARIRDVDGRDVGRASWSHWHRESAAGDPYTISNMNRYNVLPHERDTRVERSEEVPRHLFLTEKSYRAYGLQGDVRSPYKRDYEREHVHRDPIYIENVPARFESHHADPRHLNESEHLPYYRRAISDRKEDPHYAYEYGASPRDPYLPPLGREDVPSSSYAVGGRSLIGTGTDNLQRRDTVNDRHYSTYSAADALSEYDRMQQYRRENLESISGPVSSRYSFAGTSYSLR</sequence>
<feature type="region of interest" description="Disordered" evidence="1">
    <location>
        <begin position="1"/>
        <end position="43"/>
    </location>
</feature>
<evidence type="ECO:0000313" key="3">
    <source>
        <dbReference type="EMBL" id="MED6109254.1"/>
    </source>
</evidence>
<protein>
    <recommendedName>
        <fullName evidence="2">DCD domain-containing protein</fullName>
    </recommendedName>
</protein>
<dbReference type="PROSITE" id="PS51222">
    <property type="entry name" value="DCD"/>
    <property type="match status" value="1"/>
</dbReference>
<dbReference type="PANTHER" id="PTHR46444">
    <property type="entry name" value="DCD (DEVELOPMENT AND CELL DEATH) DOMAIN PROTEIN-RELATED"/>
    <property type="match status" value="1"/>
</dbReference>
<feature type="domain" description="DCD" evidence="2">
    <location>
        <begin position="47"/>
        <end position="174"/>
    </location>
</feature>
<dbReference type="Pfam" id="PF10539">
    <property type="entry name" value="Dev_Cell_Death"/>
    <property type="match status" value="1"/>
</dbReference>
<dbReference type="SMART" id="SM00767">
    <property type="entry name" value="DCD"/>
    <property type="match status" value="1"/>
</dbReference>
<dbReference type="PANTHER" id="PTHR46444:SF3">
    <property type="entry name" value="DCD (DEVELOPMENT AND CELL DEATH) DOMAIN PROTEIN"/>
    <property type="match status" value="1"/>
</dbReference>
<dbReference type="EMBL" id="JASCZI010000137">
    <property type="protein sequence ID" value="MED6109254.1"/>
    <property type="molecule type" value="Genomic_DNA"/>
</dbReference>
<evidence type="ECO:0000313" key="4">
    <source>
        <dbReference type="Proteomes" id="UP001341840"/>
    </source>
</evidence>
<accession>A0ABU6QBI3</accession>
<comment type="caution">
    <text evidence="3">The sequence shown here is derived from an EMBL/GenBank/DDBJ whole genome shotgun (WGS) entry which is preliminary data.</text>
</comment>
<gene>
    <name evidence="3" type="ORF">PIB30_031693</name>
</gene>
<evidence type="ECO:0000259" key="2">
    <source>
        <dbReference type="PROSITE" id="PS51222"/>
    </source>
</evidence>
<keyword evidence="4" id="KW-1185">Reference proteome</keyword>
<organism evidence="3 4">
    <name type="scientific">Stylosanthes scabra</name>
    <dbReference type="NCBI Taxonomy" id="79078"/>
    <lineage>
        <taxon>Eukaryota</taxon>
        <taxon>Viridiplantae</taxon>
        <taxon>Streptophyta</taxon>
        <taxon>Embryophyta</taxon>
        <taxon>Tracheophyta</taxon>
        <taxon>Spermatophyta</taxon>
        <taxon>Magnoliopsida</taxon>
        <taxon>eudicotyledons</taxon>
        <taxon>Gunneridae</taxon>
        <taxon>Pentapetalae</taxon>
        <taxon>rosids</taxon>
        <taxon>fabids</taxon>
        <taxon>Fabales</taxon>
        <taxon>Fabaceae</taxon>
        <taxon>Papilionoideae</taxon>
        <taxon>50 kb inversion clade</taxon>
        <taxon>dalbergioids sensu lato</taxon>
        <taxon>Dalbergieae</taxon>
        <taxon>Pterocarpus clade</taxon>
        <taxon>Stylosanthes</taxon>
    </lineage>
</organism>
<dbReference type="InterPro" id="IPR013989">
    <property type="entry name" value="Dev_and_cell_death_domain"/>
</dbReference>
<proteinExistence type="predicted"/>
<reference evidence="3 4" key="1">
    <citation type="journal article" date="2023" name="Plants (Basel)">
        <title>Bridging the Gap: Combining Genomics and Transcriptomics Approaches to Understand Stylosanthes scabra, an Orphan Legume from the Brazilian Caatinga.</title>
        <authorList>
            <person name="Ferreira-Neto J.R.C."/>
            <person name="da Silva M.D."/>
            <person name="Binneck E."/>
            <person name="de Melo N.F."/>
            <person name="da Silva R.H."/>
            <person name="de Melo A.L.T.M."/>
            <person name="Pandolfi V."/>
            <person name="Bustamante F.O."/>
            <person name="Brasileiro-Vidal A.C."/>
            <person name="Benko-Iseppon A.M."/>
        </authorList>
    </citation>
    <scope>NUCLEOTIDE SEQUENCE [LARGE SCALE GENOMIC DNA]</scope>
    <source>
        <tissue evidence="3">Leaves</tissue>
    </source>
</reference>
<evidence type="ECO:0000256" key="1">
    <source>
        <dbReference type="SAM" id="MobiDB-lite"/>
    </source>
</evidence>
<name>A0ABU6QBI3_9FABA</name>
<dbReference type="Proteomes" id="UP001341840">
    <property type="component" value="Unassembled WGS sequence"/>
</dbReference>